<reference evidence="7 8" key="1">
    <citation type="submission" date="2011-09" db="EMBL/GenBank/DDBJ databases">
        <title>Complete sequence of chromosome of Thioflavicoccus mobilis 8321.</title>
        <authorList>
            <consortium name="US DOE Joint Genome Institute"/>
            <person name="Lucas S."/>
            <person name="Han J."/>
            <person name="Lapidus A."/>
            <person name="Cheng J.-F."/>
            <person name="Goodwin L."/>
            <person name="Pitluck S."/>
            <person name="Peters L."/>
            <person name="Ovchinnikova G."/>
            <person name="Lu M."/>
            <person name="Detter J.C."/>
            <person name="Han C."/>
            <person name="Tapia R."/>
            <person name="Land M."/>
            <person name="Hauser L."/>
            <person name="Kyrpides N."/>
            <person name="Ivanova N."/>
            <person name="Pagani I."/>
            <person name="Vogl K."/>
            <person name="Liu Z."/>
            <person name="Imhoff J."/>
            <person name="Thiel V."/>
            <person name="Frigaard N.-U."/>
            <person name="Bryant D."/>
            <person name="Woyke T."/>
        </authorList>
    </citation>
    <scope>NUCLEOTIDE SEQUENCE [LARGE SCALE GENOMIC DNA]</scope>
    <source>
        <strain evidence="7 8">8321</strain>
    </source>
</reference>
<evidence type="ECO:0000313" key="7">
    <source>
        <dbReference type="EMBL" id="AGA89273.1"/>
    </source>
</evidence>
<proteinExistence type="predicted"/>
<dbReference type="EMBL" id="CP003051">
    <property type="protein sequence ID" value="AGA89273.1"/>
    <property type="molecule type" value="Genomic_DNA"/>
</dbReference>
<evidence type="ECO:0000313" key="8">
    <source>
        <dbReference type="Proteomes" id="UP000010816"/>
    </source>
</evidence>
<feature type="domain" description="Translocation and assembly module TamB C-terminal" evidence="6">
    <location>
        <begin position="943"/>
        <end position="1180"/>
    </location>
</feature>
<feature type="transmembrane region" description="Helical" evidence="5">
    <location>
        <begin position="22"/>
        <end position="43"/>
    </location>
</feature>
<feature type="domain" description="Translocation and assembly module TamB C-terminal" evidence="6">
    <location>
        <begin position="1185"/>
        <end position="1243"/>
    </location>
</feature>
<dbReference type="OrthoDB" id="5555605at2"/>
<dbReference type="STRING" id="765912.Thimo_0412"/>
<accession>L0GR91</accession>
<evidence type="ECO:0000256" key="5">
    <source>
        <dbReference type="SAM" id="Phobius"/>
    </source>
</evidence>
<dbReference type="PANTHER" id="PTHR36985:SF1">
    <property type="entry name" value="TRANSLOCATION AND ASSEMBLY MODULE SUBUNIT TAMB"/>
    <property type="match status" value="1"/>
</dbReference>
<evidence type="ECO:0000256" key="4">
    <source>
        <dbReference type="ARBA" id="ARBA00023136"/>
    </source>
</evidence>
<evidence type="ECO:0000256" key="3">
    <source>
        <dbReference type="ARBA" id="ARBA00022989"/>
    </source>
</evidence>
<protein>
    <recommendedName>
        <fullName evidence="6">Translocation and assembly module TamB C-terminal domain-containing protein</fullName>
    </recommendedName>
</protein>
<keyword evidence="8" id="KW-1185">Reference proteome</keyword>
<organism evidence="7 8">
    <name type="scientific">Thioflavicoccus mobilis 8321</name>
    <dbReference type="NCBI Taxonomy" id="765912"/>
    <lineage>
        <taxon>Bacteria</taxon>
        <taxon>Pseudomonadati</taxon>
        <taxon>Pseudomonadota</taxon>
        <taxon>Gammaproteobacteria</taxon>
        <taxon>Chromatiales</taxon>
        <taxon>Chromatiaceae</taxon>
        <taxon>Thioflavicoccus</taxon>
    </lineage>
</organism>
<dbReference type="RefSeq" id="WP_015279421.1">
    <property type="nucleotide sequence ID" value="NC_019940.1"/>
</dbReference>
<dbReference type="HOGENOM" id="CLU_002338_2_1_6"/>
<dbReference type="Pfam" id="PF04357">
    <property type="entry name" value="TamB"/>
    <property type="match status" value="2"/>
</dbReference>
<keyword evidence="3 5" id="KW-1133">Transmembrane helix</keyword>
<dbReference type="KEGG" id="tmb:Thimo_0412"/>
<evidence type="ECO:0000256" key="2">
    <source>
        <dbReference type="ARBA" id="ARBA00022692"/>
    </source>
</evidence>
<evidence type="ECO:0000256" key="1">
    <source>
        <dbReference type="ARBA" id="ARBA00004167"/>
    </source>
</evidence>
<keyword evidence="2 5" id="KW-0812">Transmembrane</keyword>
<dbReference type="GO" id="GO:0097347">
    <property type="term" value="C:TAM protein secretion complex"/>
    <property type="evidence" value="ECO:0007669"/>
    <property type="project" value="TreeGrafter"/>
</dbReference>
<evidence type="ECO:0000259" key="6">
    <source>
        <dbReference type="Pfam" id="PF04357"/>
    </source>
</evidence>
<comment type="subcellular location">
    <subcellularLocation>
        <location evidence="1">Membrane</location>
        <topology evidence="1">Single-pass membrane protein</topology>
    </subcellularLocation>
</comment>
<keyword evidence="4 5" id="KW-0472">Membrane</keyword>
<dbReference type="AlphaFoldDB" id="L0GR91"/>
<dbReference type="GO" id="GO:0005886">
    <property type="term" value="C:plasma membrane"/>
    <property type="evidence" value="ECO:0007669"/>
    <property type="project" value="InterPro"/>
</dbReference>
<dbReference type="Proteomes" id="UP000010816">
    <property type="component" value="Chromosome"/>
</dbReference>
<dbReference type="GO" id="GO:0009306">
    <property type="term" value="P:protein secretion"/>
    <property type="evidence" value="ECO:0007669"/>
    <property type="project" value="InterPro"/>
</dbReference>
<dbReference type="PANTHER" id="PTHR36985">
    <property type="entry name" value="TRANSLOCATION AND ASSEMBLY MODULE SUBUNIT TAMB"/>
    <property type="match status" value="1"/>
</dbReference>
<gene>
    <name evidence="7" type="ORF">Thimo_0412</name>
</gene>
<dbReference type="InterPro" id="IPR007452">
    <property type="entry name" value="TamB_C"/>
</dbReference>
<dbReference type="eggNOG" id="COG2911">
    <property type="taxonomic scope" value="Bacteria"/>
</dbReference>
<sequence>MTDIPAAPNGASPRRRRRWPRWTLALVGTLLSLALLLVVLVTGTQTGLHFALTALDDMAPGLLQVERADGRLARKLHLEGVRLRLGELEIRLSSLDLDWAPLGAITGSVTVTRLAIGDLDVVLGPSDEETQSKPFSLPAIALPIDLDIAEARLASLVVAHKVDGVEVPLVHLERLGLAGRWRGATVDLDELFARLPEQGLTANAEGQVELTGDYPLTLALRWQMDDDPGPPLAGLAEAAGTLAGHLKLTHNLTGAAAVDLSAELDQLLARPRWEAVLDIHSIDLPALAADLPATEVTGRLATSGDLDEARIDGTLAAKSTERPELGDWQALLGLAWRERTLVVETLELTEAESAAQVNADGQIELGASPPSFKLTGAWQGLRWPLKGAADLASPQGQIDASGTPEAFTYQISTEIGGAALPRAGVDLAGEGDQAGTRLGTLEIATLDGQITGQGELAWSPALQWDVALTAAGLDPGVHWPQWPGRLAGRLSSNGNLTAGTPDLRIRIESLDGTLRGYPVAASGQVVGQNSEYQVDDLTLSSGPSRLQVGGLIGERLDLDLDFASPDLASLAPDGRGSLKIGGKVTGTRQRPAIALDIAANDAAIAGHSAAELSGRIALGLAPSARLNLDVTGTELRLAGTQWNRLRLQGEGTTADHRLSLELTGPTDTIAVTEAGGLADPLAYRGQLTRLDLLSEAHGDWRLRRPSAFAYTPPTVALGPLCLGDGDSGGCIELAQPSAGEWRASLDIDRLDLARLAALLPPRLAASGEAQAKAQFTVAGDRLRGKATLRLPEGRLAWIAEPGDGDEIIDFSGAHLDLDADGNGIAAQLAVPLTGLGGLDADLRLADWRLSAPTRPDQPLRGRLRLDIQDLHRIERLVPDLDRLTGRLSADVGLAGTVANPAINGEAALTQAGFNVPLIGMKAREIEFNATASGRNRIAYQGSARIGKGQLDLEGTTSQRTGGWETRLKAAGTDLRVANTKEYQVRLSPDLEIGVDPDQIRVTGKVRMPEASFEPRSVPAGTVTASPDVVMQGDEEKAPIPLSLDVQLILGNQVTLDAFGVRGNLRGDLRVHQTPQQAEPHGDGQLQIVDGTYRISTGVGLLAAFGKPLTITQGRLIFADTPVSNPGLLLQAERDGGDLTAGVQILGTLREPKLSFFSNTDPGLTQAEITTYLITGTPPKGNAEEDNRSLSVGTYVTPKLYMEYVTSISDAPDKVRLRYELTDHVELQTETGEAQGGDIFFKFEN</sequence>
<name>L0GR91_9GAMM</name>